<accession>A0AAD5UG53</accession>
<dbReference type="AlphaFoldDB" id="A0AAD5UG53"/>
<dbReference type="Proteomes" id="UP001210925">
    <property type="component" value="Unassembled WGS sequence"/>
</dbReference>
<organism evidence="2 3">
    <name type="scientific">Boothiomyces macroporosus</name>
    <dbReference type="NCBI Taxonomy" id="261099"/>
    <lineage>
        <taxon>Eukaryota</taxon>
        <taxon>Fungi</taxon>
        <taxon>Fungi incertae sedis</taxon>
        <taxon>Chytridiomycota</taxon>
        <taxon>Chytridiomycota incertae sedis</taxon>
        <taxon>Chytridiomycetes</taxon>
        <taxon>Rhizophydiales</taxon>
        <taxon>Terramycetaceae</taxon>
        <taxon>Boothiomyces</taxon>
    </lineage>
</organism>
<reference evidence="2" key="1">
    <citation type="submission" date="2020-05" db="EMBL/GenBank/DDBJ databases">
        <title>Phylogenomic resolution of chytrid fungi.</title>
        <authorList>
            <person name="Stajich J.E."/>
            <person name="Amses K."/>
            <person name="Simmons R."/>
            <person name="Seto K."/>
            <person name="Myers J."/>
            <person name="Bonds A."/>
            <person name="Quandt C.A."/>
            <person name="Barry K."/>
            <person name="Liu P."/>
            <person name="Grigoriev I."/>
            <person name="Longcore J.E."/>
            <person name="James T.Y."/>
        </authorList>
    </citation>
    <scope>NUCLEOTIDE SEQUENCE</scope>
    <source>
        <strain evidence="2">PLAUS21</strain>
    </source>
</reference>
<sequence>MLSSLFFACSIYAAVFLPPRIQDDSLPQAALVILPGASIAPSSYEGLAQAIQDYFPGRLFVSVPDLLAGVPFVDGDYEINTSFQKMKDAGYSGENFFVGGHSLGGIGAQNYANKNAGSGKVAGTVLMASAIQRSIRDSFELPALMISGEYDGQLKPIRAAEALYHAKEYQNVVIVRNLTHLGFADLVPNLFTINVDFQPILTLEDGHDAIAQSVGAFLVSNIPEFSLDILQPSIDLLNTQADQTIQFLEPIIKAMEFEGSYHLKKPCDSDTPSPQCPFYPVWPPQNKDRVPSNDTTCQCGSPLMQTAQSIIAGLDTSKYLLESISSFHDVSDTHPIHHPHIWNSCVEQPLPCIVNATTVAQNVYDFIDDHFDATTFVSASEIRAKLTSRQNMILHTVDENAAKSVDINISDDSTLCRQINEESYRMALELVPADKLEYYFKYGTQYTFQDDITPLVPAGPFWINAPLKYNSMTVDGKKVVGIQSTRFVTALDNVFNVFSPYVAGYHYCKVLSPARVLEWVYTDSLRDQLGLAAKRT</sequence>
<evidence type="ECO:0000259" key="1">
    <source>
        <dbReference type="Pfam" id="PF12695"/>
    </source>
</evidence>
<proteinExistence type="predicted"/>
<keyword evidence="3" id="KW-1185">Reference proteome</keyword>
<dbReference type="GO" id="GO:0016787">
    <property type="term" value="F:hydrolase activity"/>
    <property type="evidence" value="ECO:0007669"/>
    <property type="project" value="InterPro"/>
</dbReference>
<gene>
    <name evidence="2" type="ORF">HK103_004881</name>
</gene>
<protein>
    <recommendedName>
        <fullName evidence="1">Alpha/beta hydrolase fold-5 domain-containing protein</fullName>
    </recommendedName>
</protein>
<dbReference type="Pfam" id="PF12695">
    <property type="entry name" value="Abhydrolase_5"/>
    <property type="match status" value="1"/>
</dbReference>
<evidence type="ECO:0000313" key="2">
    <source>
        <dbReference type="EMBL" id="KAJ3257183.1"/>
    </source>
</evidence>
<dbReference type="EMBL" id="JADGKB010000041">
    <property type="protein sequence ID" value="KAJ3257183.1"/>
    <property type="molecule type" value="Genomic_DNA"/>
</dbReference>
<evidence type="ECO:0000313" key="3">
    <source>
        <dbReference type="Proteomes" id="UP001210925"/>
    </source>
</evidence>
<dbReference type="Gene3D" id="3.40.50.1820">
    <property type="entry name" value="alpha/beta hydrolase"/>
    <property type="match status" value="1"/>
</dbReference>
<feature type="domain" description="Alpha/beta hydrolase fold-5" evidence="1">
    <location>
        <begin position="31"/>
        <end position="184"/>
    </location>
</feature>
<comment type="caution">
    <text evidence="2">The sequence shown here is derived from an EMBL/GenBank/DDBJ whole genome shotgun (WGS) entry which is preliminary data.</text>
</comment>
<dbReference type="InterPro" id="IPR029059">
    <property type="entry name" value="AB_hydrolase_5"/>
</dbReference>
<dbReference type="InterPro" id="IPR029058">
    <property type="entry name" value="AB_hydrolase_fold"/>
</dbReference>
<dbReference type="SUPFAM" id="SSF53474">
    <property type="entry name" value="alpha/beta-Hydrolases"/>
    <property type="match status" value="1"/>
</dbReference>
<name>A0AAD5UG53_9FUNG</name>